<dbReference type="HOGENOM" id="CLU_092106_0_0_1"/>
<name>G2Y3Q4_BOTF4</name>
<gene>
    <name evidence="2" type="ORF">BofuT4_P004530.1</name>
</gene>
<evidence type="ECO:0000313" key="3">
    <source>
        <dbReference type="Proteomes" id="UP000008177"/>
    </source>
</evidence>
<feature type="compositionally biased region" description="Polar residues" evidence="1">
    <location>
        <begin position="19"/>
        <end position="30"/>
    </location>
</feature>
<dbReference type="Proteomes" id="UP000008177">
    <property type="component" value="Unplaced contigs"/>
</dbReference>
<sequence>MSEYISGSEGNDGDADFAVNTQNDSNNPESTAEFELPKYDIPDYSMDDHLTTMDISNEICADYWRGRSMLFEIARKERRWTSFVFRNKDTRMKLAGPALELDRAFYTMIYDYRIHRAVASATATLLGLNKRLRDDFIQTLKQCMVSKQEVNYEDLRAKVQKIHNEVRACCRDLKDQFVKRQYEIM</sequence>
<protein>
    <submittedName>
        <fullName evidence="2">Uncharacterized protein</fullName>
    </submittedName>
</protein>
<evidence type="ECO:0000256" key="1">
    <source>
        <dbReference type="SAM" id="MobiDB-lite"/>
    </source>
</evidence>
<proteinExistence type="predicted"/>
<dbReference type="EMBL" id="FQ790286">
    <property type="protein sequence ID" value="CCD47294.1"/>
    <property type="molecule type" value="Genomic_DNA"/>
</dbReference>
<dbReference type="OrthoDB" id="3560792at2759"/>
<dbReference type="AlphaFoldDB" id="G2Y3Q4"/>
<organism evidence="2 3">
    <name type="scientific">Botryotinia fuckeliana (strain T4)</name>
    <name type="common">Noble rot fungus</name>
    <name type="synonym">Botrytis cinerea</name>
    <dbReference type="NCBI Taxonomy" id="999810"/>
    <lineage>
        <taxon>Eukaryota</taxon>
        <taxon>Fungi</taxon>
        <taxon>Dikarya</taxon>
        <taxon>Ascomycota</taxon>
        <taxon>Pezizomycotina</taxon>
        <taxon>Leotiomycetes</taxon>
        <taxon>Helotiales</taxon>
        <taxon>Sclerotiniaceae</taxon>
        <taxon>Botrytis</taxon>
    </lineage>
</organism>
<evidence type="ECO:0000313" key="2">
    <source>
        <dbReference type="EMBL" id="CCD47294.1"/>
    </source>
</evidence>
<accession>G2Y3Q4</accession>
<dbReference type="InParanoid" id="G2Y3Q4"/>
<feature type="region of interest" description="Disordered" evidence="1">
    <location>
        <begin position="1"/>
        <end position="33"/>
    </location>
</feature>
<reference evidence="3" key="1">
    <citation type="journal article" date="2011" name="PLoS Genet.">
        <title>Genomic analysis of the necrotrophic fungal pathogens Sclerotinia sclerotiorum and Botrytis cinerea.</title>
        <authorList>
            <person name="Amselem J."/>
            <person name="Cuomo C.A."/>
            <person name="van Kan J.A."/>
            <person name="Viaud M."/>
            <person name="Benito E.P."/>
            <person name="Couloux A."/>
            <person name="Coutinho P.M."/>
            <person name="de Vries R.P."/>
            <person name="Dyer P.S."/>
            <person name="Fillinger S."/>
            <person name="Fournier E."/>
            <person name="Gout L."/>
            <person name="Hahn M."/>
            <person name="Kohn L."/>
            <person name="Lapalu N."/>
            <person name="Plummer K.M."/>
            <person name="Pradier J.M."/>
            <person name="Quevillon E."/>
            <person name="Sharon A."/>
            <person name="Simon A."/>
            <person name="ten Have A."/>
            <person name="Tudzynski B."/>
            <person name="Tudzynski P."/>
            <person name="Wincker P."/>
            <person name="Andrew M."/>
            <person name="Anthouard V."/>
            <person name="Beever R.E."/>
            <person name="Beffa R."/>
            <person name="Benoit I."/>
            <person name="Bouzid O."/>
            <person name="Brault B."/>
            <person name="Chen Z."/>
            <person name="Choquer M."/>
            <person name="Collemare J."/>
            <person name="Cotton P."/>
            <person name="Danchin E.G."/>
            <person name="Da Silva C."/>
            <person name="Gautier A."/>
            <person name="Giraud C."/>
            <person name="Giraud T."/>
            <person name="Gonzalez C."/>
            <person name="Grossetete S."/>
            <person name="Guldener U."/>
            <person name="Henrissat B."/>
            <person name="Howlett B.J."/>
            <person name="Kodira C."/>
            <person name="Kretschmer M."/>
            <person name="Lappartient A."/>
            <person name="Leroch M."/>
            <person name="Levis C."/>
            <person name="Mauceli E."/>
            <person name="Neuveglise C."/>
            <person name="Oeser B."/>
            <person name="Pearson M."/>
            <person name="Poulain J."/>
            <person name="Poussereau N."/>
            <person name="Quesneville H."/>
            <person name="Rascle C."/>
            <person name="Schumacher J."/>
            <person name="Segurens B."/>
            <person name="Sexton A."/>
            <person name="Silva E."/>
            <person name="Sirven C."/>
            <person name="Soanes D.M."/>
            <person name="Talbot N.J."/>
            <person name="Templeton M."/>
            <person name="Yandava C."/>
            <person name="Yarden O."/>
            <person name="Zeng Q."/>
            <person name="Rollins J.A."/>
            <person name="Lebrun M.H."/>
            <person name="Dickman M."/>
        </authorList>
    </citation>
    <scope>NUCLEOTIDE SEQUENCE [LARGE SCALE GENOMIC DNA]</scope>
    <source>
        <strain evidence="3">T4</strain>
    </source>
</reference>